<dbReference type="PANTHER" id="PTHR34383">
    <property type="entry name" value="POLYPHOSPHATE:AMP PHOSPHOTRANSFERASE-RELATED"/>
    <property type="match status" value="1"/>
</dbReference>
<evidence type="ECO:0000256" key="2">
    <source>
        <dbReference type="ARBA" id="ARBA00022777"/>
    </source>
</evidence>
<dbReference type="Pfam" id="PF03976">
    <property type="entry name" value="PPK2"/>
    <property type="match status" value="1"/>
</dbReference>
<proteinExistence type="predicted"/>
<dbReference type="Gene3D" id="3.40.50.300">
    <property type="entry name" value="P-loop containing nucleotide triphosphate hydrolases"/>
    <property type="match status" value="1"/>
</dbReference>
<dbReference type="NCBIfam" id="TIGR03709">
    <property type="entry name" value="PPK2_rel_1"/>
    <property type="match status" value="1"/>
</dbReference>
<evidence type="ECO:0000313" key="5">
    <source>
        <dbReference type="Proteomes" id="UP001429357"/>
    </source>
</evidence>
<name>A0ABV0F2D0_9ENTE</name>
<evidence type="ECO:0000313" key="4">
    <source>
        <dbReference type="EMBL" id="MEO1781178.1"/>
    </source>
</evidence>
<dbReference type="InterPro" id="IPR027417">
    <property type="entry name" value="P-loop_NTPase"/>
</dbReference>
<dbReference type="InterPro" id="IPR016898">
    <property type="entry name" value="Polyphosphate_phosphotransfera"/>
</dbReference>
<keyword evidence="1" id="KW-0808">Transferase</keyword>
<dbReference type="PANTHER" id="PTHR34383:SF3">
    <property type="entry name" value="POLYPHOSPHATE:AMP PHOSPHOTRANSFERASE"/>
    <property type="match status" value="1"/>
</dbReference>
<dbReference type="PIRSF" id="PIRSF028756">
    <property type="entry name" value="PPK2_prd"/>
    <property type="match status" value="1"/>
</dbReference>
<dbReference type="Proteomes" id="UP001429357">
    <property type="component" value="Unassembled WGS sequence"/>
</dbReference>
<dbReference type="InterPro" id="IPR022300">
    <property type="entry name" value="PPK2-rel_1"/>
</dbReference>
<keyword evidence="2" id="KW-0418">Kinase</keyword>
<organism evidence="4 5">
    <name type="scientific">Enterococcus diestrammenae</name>
    <dbReference type="NCBI Taxonomy" id="1155073"/>
    <lineage>
        <taxon>Bacteria</taxon>
        <taxon>Bacillati</taxon>
        <taxon>Bacillota</taxon>
        <taxon>Bacilli</taxon>
        <taxon>Lactobacillales</taxon>
        <taxon>Enterococcaceae</taxon>
        <taxon>Enterococcus</taxon>
    </lineage>
</organism>
<dbReference type="RefSeq" id="WP_161870783.1">
    <property type="nucleotide sequence ID" value="NZ_MAEI02000001.1"/>
</dbReference>
<reference evidence="4 5" key="2">
    <citation type="submission" date="2024-02" db="EMBL/GenBank/DDBJ databases">
        <title>The Genome Sequence of Enterococcus diestrammenae JM9A.</title>
        <authorList>
            <person name="Earl A."/>
            <person name="Manson A."/>
            <person name="Gilmore M."/>
            <person name="Sanders J."/>
            <person name="Shea T."/>
            <person name="Howe W."/>
            <person name="Livny J."/>
            <person name="Cuomo C."/>
            <person name="Neafsey D."/>
            <person name="Birren B."/>
        </authorList>
    </citation>
    <scope>NUCLEOTIDE SEQUENCE [LARGE SCALE GENOMIC DNA]</scope>
    <source>
        <strain evidence="4 5">JM9A</strain>
    </source>
</reference>
<keyword evidence="5" id="KW-1185">Reference proteome</keyword>
<reference evidence="5" key="1">
    <citation type="submission" date="2016-06" db="EMBL/GenBank/DDBJ databases">
        <title>Four novel species of enterococci isolated from chicken manure.</title>
        <authorList>
            <person name="Van Tyne D."/>
        </authorList>
    </citation>
    <scope>NUCLEOTIDE SEQUENCE [LARGE SCALE GENOMIC DNA]</scope>
    <source>
        <strain evidence="5">JM9A</strain>
    </source>
</reference>
<dbReference type="SUPFAM" id="SSF52540">
    <property type="entry name" value="P-loop containing nucleoside triphosphate hydrolases"/>
    <property type="match status" value="1"/>
</dbReference>
<feature type="domain" description="Polyphosphate kinase-2-related" evidence="3">
    <location>
        <begin position="30"/>
        <end position="265"/>
    </location>
</feature>
<evidence type="ECO:0000259" key="3">
    <source>
        <dbReference type="Pfam" id="PF03976"/>
    </source>
</evidence>
<accession>A0ABV0F2D0</accession>
<dbReference type="EMBL" id="MAEI02000001">
    <property type="protein sequence ID" value="MEO1781178.1"/>
    <property type="molecule type" value="Genomic_DNA"/>
</dbReference>
<evidence type="ECO:0000256" key="1">
    <source>
        <dbReference type="ARBA" id="ARBA00022679"/>
    </source>
</evidence>
<protein>
    <submittedName>
        <fullName evidence="4">PPK2 family polyphosphate:nucleotide phosphotransferase</fullName>
    </submittedName>
</protein>
<sequence length="292" mass="34615">MKAEKQFRVSGKEKIKLNEWATAPKKAIAKGDIKKEIAKDIKVLKENQEMLYAQDRRSVLILFQAMDAAGKDSMIEHVMSGVNPQGCSVTSFKSPTSRELDHDYLWRIHREVPSRGDIKIFNRSHYEDVLITRVHPEILVGNHLPDIWDVKDIDEAFYQKRYKQIKHYEDYLADQGVVILKFFLHLSKEEQKKRFIRRIEIPEKNWKFSEADVKERQYWDQYQAAYEQAINATSTKINTWYVIPADDKWYSRHLVSEIINERIEELNLSYPEVTDERRVELQSILKVLEKND</sequence>
<gene>
    <name evidence="4" type="ORF">BAU18_000757</name>
</gene>
<dbReference type="InterPro" id="IPR022488">
    <property type="entry name" value="PPK2-related"/>
</dbReference>
<comment type="caution">
    <text evidence="4">The sequence shown here is derived from an EMBL/GenBank/DDBJ whole genome shotgun (WGS) entry which is preliminary data.</text>
</comment>